<keyword evidence="1" id="KW-1133">Transmembrane helix</keyword>
<feature type="transmembrane region" description="Helical" evidence="1">
    <location>
        <begin position="287"/>
        <end position="307"/>
    </location>
</feature>
<feature type="transmembrane region" description="Helical" evidence="1">
    <location>
        <begin position="261"/>
        <end position="280"/>
    </location>
</feature>
<dbReference type="SUPFAM" id="SSF82714">
    <property type="entry name" value="Multidrug efflux transporter AcrB TolC docking domain, DN and DC subdomains"/>
    <property type="match status" value="1"/>
</dbReference>
<dbReference type="Proteomes" id="UP000739538">
    <property type="component" value="Unassembled WGS sequence"/>
</dbReference>
<dbReference type="PANTHER" id="PTHR32063">
    <property type="match status" value="1"/>
</dbReference>
<dbReference type="EMBL" id="JAGQHS010000495">
    <property type="protein sequence ID" value="MCA9759786.1"/>
    <property type="molecule type" value="Genomic_DNA"/>
</dbReference>
<reference evidence="2" key="1">
    <citation type="submission" date="2020-04" db="EMBL/GenBank/DDBJ databases">
        <authorList>
            <person name="Zhang T."/>
        </authorList>
    </citation>
    <scope>NUCLEOTIDE SEQUENCE</scope>
    <source>
        <strain evidence="2">HKST-UBA02</strain>
    </source>
</reference>
<sequence length="465" mass="51999">MQTQAFGYQGFIRIEFDDELLASHYPLLYRELLTEQADKTGGSGIFIRGFSAQPYMKGTFGGAGLNSLIKITGYNSKTLMELANDTLARVERNRRVRNARITTSSGFRSSDQEEAVIRLRRDKLAEHDLGVVQVVGHIRRMLGVDTPWRMFVDGEREQIQLIYEDSETIQYGDLADRVILSPSGEKVRIGDLVSIDLERSPGDITRDNQRYSVQVNWEYVGTERMRSSYIKDILAGIQLPYGYTAEESERQFFTPEEEEELTLMVVLAAVFIFMILAALFESISLPILVMLSLPMALVGVVVLFWLTSSDFDSSARIGLVLLFGIVVNNAILLVSRFRHEAESILRLKLGGEPAKSRSLLPGLTKQLGGSDLGIFPPAERVDLLKRAVARGTRIKLRSILLTTGTTLVGLLPLLRFRDETEGRDIWVNLALSSTGGLASSLVLILLMVPVLYTLFVRLGWDARVM</sequence>
<evidence type="ECO:0000256" key="1">
    <source>
        <dbReference type="SAM" id="Phobius"/>
    </source>
</evidence>
<name>A0A956SGY6_UNCEI</name>
<dbReference type="InterPro" id="IPR027463">
    <property type="entry name" value="AcrB_DN_DC_subdom"/>
</dbReference>
<protein>
    <submittedName>
        <fullName evidence="2">Efflux RND transporter permease subunit</fullName>
    </submittedName>
</protein>
<dbReference type="Pfam" id="PF00873">
    <property type="entry name" value="ACR_tran"/>
    <property type="match status" value="2"/>
</dbReference>
<dbReference type="PANTHER" id="PTHR32063:SF0">
    <property type="entry name" value="SWARMING MOTILITY PROTEIN SWRC"/>
    <property type="match status" value="1"/>
</dbReference>
<dbReference type="GO" id="GO:0005886">
    <property type="term" value="C:plasma membrane"/>
    <property type="evidence" value="ECO:0007669"/>
    <property type="project" value="TreeGrafter"/>
</dbReference>
<keyword evidence="1" id="KW-0472">Membrane</keyword>
<feature type="transmembrane region" description="Helical" evidence="1">
    <location>
        <begin position="313"/>
        <end position="334"/>
    </location>
</feature>
<dbReference type="GO" id="GO:0042910">
    <property type="term" value="F:xenobiotic transmembrane transporter activity"/>
    <property type="evidence" value="ECO:0007669"/>
    <property type="project" value="TreeGrafter"/>
</dbReference>
<keyword evidence="1" id="KW-0812">Transmembrane</keyword>
<organism evidence="2 3">
    <name type="scientific">Eiseniibacteriota bacterium</name>
    <dbReference type="NCBI Taxonomy" id="2212470"/>
    <lineage>
        <taxon>Bacteria</taxon>
        <taxon>Candidatus Eiseniibacteriota</taxon>
    </lineage>
</organism>
<dbReference type="Gene3D" id="3.30.70.1440">
    <property type="entry name" value="Multidrug efflux transporter AcrB pore domain"/>
    <property type="match status" value="1"/>
</dbReference>
<comment type="caution">
    <text evidence="2">The sequence shown here is derived from an EMBL/GenBank/DDBJ whole genome shotgun (WGS) entry which is preliminary data.</text>
</comment>
<reference evidence="2" key="2">
    <citation type="journal article" date="2021" name="Microbiome">
        <title>Successional dynamics and alternative stable states in a saline activated sludge microbial community over 9 years.</title>
        <authorList>
            <person name="Wang Y."/>
            <person name="Ye J."/>
            <person name="Ju F."/>
            <person name="Liu L."/>
            <person name="Boyd J.A."/>
            <person name="Deng Y."/>
            <person name="Parks D.H."/>
            <person name="Jiang X."/>
            <person name="Yin X."/>
            <person name="Woodcroft B.J."/>
            <person name="Tyson G.W."/>
            <person name="Hugenholtz P."/>
            <person name="Polz M.F."/>
            <person name="Zhang T."/>
        </authorList>
    </citation>
    <scope>NUCLEOTIDE SEQUENCE</scope>
    <source>
        <strain evidence="2">HKST-UBA02</strain>
    </source>
</reference>
<feature type="non-terminal residue" evidence="2">
    <location>
        <position position="465"/>
    </location>
</feature>
<feature type="transmembrane region" description="Helical" evidence="1">
    <location>
        <begin position="394"/>
        <end position="414"/>
    </location>
</feature>
<dbReference type="InterPro" id="IPR001036">
    <property type="entry name" value="Acrflvin-R"/>
</dbReference>
<dbReference type="Gene3D" id="1.20.1640.10">
    <property type="entry name" value="Multidrug efflux transporter AcrB transmembrane domain"/>
    <property type="match status" value="2"/>
</dbReference>
<feature type="transmembrane region" description="Helical" evidence="1">
    <location>
        <begin position="434"/>
        <end position="455"/>
    </location>
</feature>
<evidence type="ECO:0000313" key="2">
    <source>
        <dbReference type="EMBL" id="MCA9759786.1"/>
    </source>
</evidence>
<evidence type="ECO:0000313" key="3">
    <source>
        <dbReference type="Proteomes" id="UP000739538"/>
    </source>
</evidence>
<proteinExistence type="predicted"/>
<dbReference type="SUPFAM" id="SSF82866">
    <property type="entry name" value="Multidrug efflux transporter AcrB transmembrane domain"/>
    <property type="match status" value="1"/>
</dbReference>
<accession>A0A956SGY6</accession>
<dbReference type="AlphaFoldDB" id="A0A956SGY6"/>
<dbReference type="PRINTS" id="PR00702">
    <property type="entry name" value="ACRIFLAVINRP"/>
</dbReference>
<gene>
    <name evidence="2" type="ORF">KDA27_28575</name>
</gene>
<dbReference type="Gene3D" id="3.30.2090.10">
    <property type="entry name" value="Multidrug efflux transporter AcrB TolC docking domain, DN and DC subdomains"/>
    <property type="match status" value="1"/>
</dbReference>